<feature type="non-terminal residue" evidence="1">
    <location>
        <position position="1"/>
    </location>
</feature>
<evidence type="ECO:0000313" key="2">
    <source>
        <dbReference type="Proteomes" id="UP000789702"/>
    </source>
</evidence>
<organism evidence="1 2">
    <name type="scientific">Dentiscutata heterogama</name>
    <dbReference type="NCBI Taxonomy" id="1316150"/>
    <lineage>
        <taxon>Eukaryota</taxon>
        <taxon>Fungi</taxon>
        <taxon>Fungi incertae sedis</taxon>
        <taxon>Mucoromycota</taxon>
        <taxon>Glomeromycotina</taxon>
        <taxon>Glomeromycetes</taxon>
        <taxon>Diversisporales</taxon>
        <taxon>Gigasporaceae</taxon>
        <taxon>Dentiscutata</taxon>
    </lineage>
</organism>
<reference evidence="1" key="1">
    <citation type="submission" date="2021-06" db="EMBL/GenBank/DDBJ databases">
        <authorList>
            <person name="Kallberg Y."/>
            <person name="Tangrot J."/>
            <person name="Rosling A."/>
        </authorList>
    </citation>
    <scope>NUCLEOTIDE SEQUENCE</scope>
    <source>
        <strain evidence="1">IL203A</strain>
    </source>
</reference>
<proteinExistence type="predicted"/>
<sequence>KVEPRVISVAGKVVVEEQSDDNSNDVVVFNQEKVAKSCVKKGEYRVFINNQKLVKIGHILEINNFGNCYQSGFEVEKYESRAVINNQSQKDERIAFKWDLKSARSEKLPESYELLEAAYITLNDSAKVDEKCSLDNNNLQEICNAGMDKGPGQTGLIQLL</sequence>
<dbReference type="EMBL" id="CAJVPU010012427">
    <property type="protein sequence ID" value="CAG8623465.1"/>
    <property type="molecule type" value="Genomic_DNA"/>
</dbReference>
<name>A0ACA9N7N7_9GLOM</name>
<accession>A0ACA9N7N7</accession>
<comment type="caution">
    <text evidence="1">The sequence shown here is derived from an EMBL/GenBank/DDBJ whole genome shotgun (WGS) entry which is preliminary data.</text>
</comment>
<evidence type="ECO:0000313" key="1">
    <source>
        <dbReference type="EMBL" id="CAG8623465.1"/>
    </source>
</evidence>
<dbReference type="Proteomes" id="UP000789702">
    <property type="component" value="Unassembled WGS sequence"/>
</dbReference>
<gene>
    <name evidence="1" type="ORF">DHETER_LOCUS8110</name>
</gene>
<keyword evidence="2" id="KW-1185">Reference proteome</keyword>
<protein>
    <submittedName>
        <fullName evidence="1">15966_t:CDS:1</fullName>
    </submittedName>
</protein>